<dbReference type="Proteomes" id="UP000007800">
    <property type="component" value="Unassembled WGS sequence"/>
</dbReference>
<proteinExistence type="predicted"/>
<evidence type="ECO:0000313" key="2">
    <source>
        <dbReference type="EMBL" id="EER08627.1"/>
    </source>
</evidence>
<dbReference type="RefSeq" id="XP_002776811.1">
    <property type="nucleotide sequence ID" value="XM_002776765.1"/>
</dbReference>
<dbReference type="InParanoid" id="C5L3P8"/>
<keyword evidence="3" id="KW-1185">Reference proteome</keyword>
<sequence>MLTESDTITRDAEEQLMKYKKKILELEETLSAIGSDRGRLINEVEEMRHRAELDREAMQDARARIETLEYDLGVAEDLVKGGEKREEKLRRRSRVSDQ</sequence>
<dbReference type="GeneID" id="9042466"/>
<accession>C5L3P8</accession>
<evidence type="ECO:0000256" key="1">
    <source>
        <dbReference type="SAM" id="Coils"/>
    </source>
</evidence>
<name>C5L3P8_PERM5</name>
<dbReference type="AlphaFoldDB" id="C5L3P8"/>
<dbReference type="EMBL" id="GG678922">
    <property type="protein sequence ID" value="EER08627.1"/>
    <property type="molecule type" value="Genomic_DNA"/>
</dbReference>
<keyword evidence="1" id="KW-0175">Coiled coil</keyword>
<feature type="coiled-coil region" evidence="1">
    <location>
        <begin position="9"/>
        <end position="64"/>
    </location>
</feature>
<protein>
    <submittedName>
        <fullName evidence="2">Uncharacterized protein</fullName>
    </submittedName>
</protein>
<evidence type="ECO:0000313" key="3">
    <source>
        <dbReference type="Proteomes" id="UP000007800"/>
    </source>
</evidence>
<reference evidence="2 3" key="1">
    <citation type="submission" date="2008-07" db="EMBL/GenBank/DDBJ databases">
        <authorList>
            <person name="El-Sayed N."/>
            <person name="Caler E."/>
            <person name="Inman J."/>
            <person name="Amedeo P."/>
            <person name="Hass B."/>
            <person name="Wortman J."/>
        </authorList>
    </citation>
    <scope>NUCLEOTIDE SEQUENCE [LARGE SCALE GENOMIC DNA]</scope>
    <source>
        <strain evidence="3">ATCC 50983 / TXsc</strain>
    </source>
</reference>
<organism evidence="3">
    <name type="scientific">Perkinsus marinus (strain ATCC 50983 / TXsc)</name>
    <dbReference type="NCBI Taxonomy" id="423536"/>
    <lineage>
        <taxon>Eukaryota</taxon>
        <taxon>Sar</taxon>
        <taxon>Alveolata</taxon>
        <taxon>Perkinsozoa</taxon>
        <taxon>Perkinsea</taxon>
        <taxon>Perkinsida</taxon>
        <taxon>Perkinsidae</taxon>
        <taxon>Perkinsus</taxon>
    </lineage>
</organism>
<gene>
    <name evidence="2" type="ORF">Pmar_PMAR017682</name>
</gene>